<dbReference type="InterPro" id="IPR052016">
    <property type="entry name" value="Bact_Sigma-Reg"/>
</dbReference>
<protein>
    <submittedName>
        <fullName evidence="5">Serine/threonine protein phosphatase</fullName>
    </submittedName>
</protein>
<evidence type="ECO:0000313" key="6">
    <source>
        <dbReference type="Proteomes" id="UP000504882"/>
    </source>
</evidence>
<keyword evidence="6" id="KW-1185">Reference proteome</keyword>
<dbReference type="SUPFAM" id="SSF55874">
    <property type="entry name" value="ATPase domain of HSP90 chaperone/DNA topoisomerase II/histidine kinase"/>
    <property type="match status" value="1"/>
</dbReference>
<dbReference type="SUPFAM" id="SSF55781">
    <property type="entry name" value="GAF domain-like"/>
    <property type="match status" value="1"/>
</dbReference>
<dbReference type="InterPro" id="IPR000014">
    <property type="entry name" value="PAS"/>
</dbReference>
<dbReference type="SUPFAM" id="SSF55785">
    <property type="entry name" value="PYP-like sensor domain (PAS domain)"/>
    <property type="match status" value="1"/>
</dbReference>
<feature type="domain" description="PPM-type phosphatase" evidence="4">
    <location>
        <begin position="368"/>
        <end position="583"/>
    </location>
</feature>
<dbReference type="Gene3D" id="3.30.450.40">
    <property type="match status" value="1"/>
</dbReference>
<dbReference type="Gene3D" id="3.60.40.10">
    <property type="entry name" value="PPM-type phosphatase domain"/>
    <property type="match status" value="1"/>
</dbReference>
<evidence type="ECO:0000256" key="1">
    <source>
        <dbReference type="ARBA" id="ARBA00022801"/>
    </source>
</evidence>
<sequence>MQVTNIPSPAEDVEVSFGSPSGTRTRQVAGGRDVAERRLTAARAVAAETVLNGDHAVVVIGVTSNGPELTWMNPAFERASGYSLAEAKARDGDILSPGYRSVVLARLAEHAMDREPFPMTLPTLRPDGEEVAVPVMITPHFDGRDSLDFFVAVQFGALEPVATPSPDLGYHSRHALETVARVSDILSQVGDDQVLDAIGRLLTRHLYPWCGFFADDGVLTPISGLAGGVAAGQRPPGRAVADQDDPVGRLLGATLMRRVRIGVDSVESAGSPSAQLVEHARAALGGTLAPGGELLVLPLLGRGRTLGVMAVVQRGVGDDQEESETVLELVARRVGLAMDHSRLYEAEHRVAEALQRAMLPEQDQVDGLDVWTYYAPNAEHAQVGGDWFDVVHLDERTVATVVGDVVGHDVEAAASMGQLRSVVRAFATELIDPGTVLTKVDGILEGMRIPRPASLVYATLTPADEETGTWVLDYTRAGHLPGLLISGGEVRDLDGAPGRLMGFGGAERETATVRVRPGDVVMFYTDGLVERRSRTIQDGVQLVRGILQEAAAAATGAADVGEALLRRLSEPPEDDIAVVIIRLPEPTGPAGARSPRQARWRLSSDTDSVRMARRLTVSTCELWGVANAGAAELVVAELVSNAVLHGWGSVVLSLKDPGDGLRIEVEDGNPVPPTSLEVHPARVGGYGMRIVTRLADWGWRPSGAGKVVWARMRQEIPEGLL</sequence>
<keyword evidence="1" id="KW-0378">Hydrolase</keyword>
<dbReference type="PANTHER" id="PTHR43156:SF2">
    <property type="entry name" value="STAGE II SPORULATION PROTEIN E"/>
    <property type="match status" value="1"/>
</dbReference>
<gene>
    <name evidence="5" type="ORF">EXU48_02690</name>
</gene>
<evidence type="ECO:0000256" key="2">
    <source>
        <dbReference type="SAM" id="MobiDB-lite"/>
    </source>
</evidence>
<dbReference type="Proteomes" id="UP000504882">
    <property type="component" value="Unassembled WGS sequence"/>
</dbReference>
<dbReference type="Pfam" id="PF07228">
    <property type="entry name" value="SpoIIE"/>
    <property type="match status" value="1"/>
</dbReference>
<dbReference type="InterPro" id="IPR036890">
    <property type="entry name" value="HATPase_C_sf"/>
</dbReference>
<dbReference type="Gene3D" id="3.30.450.20">
    <property type="entry name" value="PAS domain"/>
    <property type="match status" value="1"/>
</dbReference>
<dbReference type="SMART" id="SM00065">
    <property type="entry name" value="GAF"/>
    <property type="match status" value="1"/>
</dbReference>
<dbReference type="CDD" id="cd00130">
    <property type="entry name" value="PAS"/>
    <property type="match status" value="1"/>
</dbReference>
<dbReference type="Pfam" id="PF13581">
    <property type="entry name" value="HATPase_c_2"/>
    <property type="match status" value="1"/>
</dbReference>
<dbReference type="InterPro" id="IPR035965">
    <property type="entry name" value="PAS-like_dom_sf"/>
</dbReference>
<dbReference type="InterPro" id="IPR003594">
    <property type="entry name" value="HATPase_dom"/>
</dbReference>
<dbReference type="SMART" id="SM00331">
    <property type="entry name" value="PP2C_SIG"/>
    <property type="match status" value="1"/>
</dbReference>
<dbReference type="InterPro" id="IPR036457">
    <property type="entry name" value="PPM-type-like_dom_sf"/>
</dbReference>
<reference evidence="5 6" key="1">
    <citation type="submission" date="2019-03" db="EMBL/GenBank/DDBJ databases">
        <title>Genomic features of bacteria from cold environments.</title>
        <authorList>
            <person name="Shen L."/>
        </authorList>
    </citation>
    <scope>NUCLEOTIDE SEQUENCE [LARGE SCALE GENOMIC DNA]</scope>
    <source>
        <strain evidence="6">T3246-1</strain>
    </source>
</reference>
<name>A0ABY2E9C0_9MICO</name>
<dbReference type="CDD" id="cd16936">
    <property type="entry name" value="HATPase_RsbW-like"/>
    <property type="match status" value="1"/>
</dbReference>
<dbReference type="SUPFAM" id="SSF81606">
    <property type="entry name" value="PP2C-like"/>
    <property type="match status" value="1"/>
</dbReference>
<comment type="caution">
    <text evidence="5">The sequence shown here is derived from an EMBL/GenBank/DDBJ whole genome shotgun (WGS) entry which is preliminary data.</text>
</comment>
<organism evidence="5 6">
    <name type="scientific">Occultella glacieicola</name>
    <dbReference type="NCBI Taxonomy" id="2518684"/>
    <lineage>
        <taxon>Bacteria</taxon>
        <taxon>Bacillati</taxon>
        <taxon>Actinomycetota</taxon>
        <taxon>Actinomycetes</taxon>
        <taxon>Micrococcales</taxon>
        <taxon>Ruaniaceae</taxon>
        <taxon>Occultella</taxon>
    </lineage>
</organism>
<dbReference type="InterPro" id="IPR003018">
    <property type="entry name" value="GAF"/>
</dbReference>
<feature type="region of interest" description="Disordered" evidence="2">
    <location>
        <begin position="1"/>
        <end position="27"/>
    </location>
</feature>
<feature type="domain" description="GAF" evidence="3">
    <location>
        <begin position="174"/>
        <end position="348"/>
    </location>
</feature>
<evidence type="ECO:0000313" key="5">
    <source>
        <dbReference type="EMBL" id="TDE99104.1"/>
    </source>
</evidence>
<dbReference type="EMBL" id="SMNA01000001">
    <property type="protein sequence ID" value="TDE99104.1"/>
    <property type="molecule type" value="Genomic_DNA"/>
</dbReference>
<accession>A0ABY2E9C0</accession>
<dbReference type="Gene3D" id="3.30.565.10">
    <property type="entry name" value="Histidine kinase-like ATPase, C-terminal domain"/>
    <property type="match status" value="1"/>
</dbReference>
<dbReference type="InterPro" id="IPR029016">
    <property type="entry name" value="GAF-like_dom_sf"/>
</dbReference>
<dbReference type="PANTHER" id="PTHR43156">
    <property type="entry name" value="STAGE II SPORULATION PROTEIN E-RELATED"/>
    <property type="match status" value="1"/>
</dbReference>
<evidence type="ECO:0000259" key="3">
    <source>
        <dbReference type="SMART" id="SM00065"/>
    </source>
</evidence>
<evidence type="ECO:0000259" key="4">
    <source>
        <dbReference type="SMART" id="SM00331"/>
    </source>
</evidence>
<proteinExistence type="predicted"/>
<dbReference type="InterPro" id="IPR001932">
    <property type="entry name" value="PPM-type_phosphatase-like_dom"/>
</dbReference>